<gene>
    <name evidence="15" type="ORF">A3Q56_07706</name>
</gene>
<dbReference type="AlphaFoldDB" id="A0A177ARF3"/>
<evidence type="ECO:0000256" key="9">
    <source>
        <dbReference type="ARBA" id="ARBA00023136"/>
    </source>
</evidence>
<keyword evidence="6 11" id="KW-0630">Potassium</keyword>
<evidence type="ECO:0000256" key="4">
    <source>
        <dbReference type="ARBA" id="ARBA00022692"/>
    </source>
</evidence>
<keyword evidence="7 12" id="KW-1133">Transmembrane helix</keyword>
<evidence type="ECO:0000256" key="11">
    <source>
        <dbReference type="RuleBase" id="RU003822"/>
    </source>
</evidence>
<feature type="transmembrane region" description="Helical" evidence="12">
    <location>
        <begin position="20"/>
        <end position="49"/>
    </location>
</feature>
<comment type="subcellular location">
    <subcellularLocation>
        <location evidence="1 11">Membrane</location>
        <topology evidence="1 11">Multi-pass membrane protein</topology>
    </subcellularLocation>
</comment>
<organism evidence="15 16">
    <name type="scientific">Intoshia linei</name>
    <dbReference type="NCBI Taxonomy" id="1819745"/>
    <lineage>
        <taxon>Eukaryota</taxon>
        <taxon>Metazoa</taxon>
        <taxon>Spiralia</taxon>
        <taxon>Lophotrochozoa</taxon>
        <taxon>Mesozoa</taxon>
        <taxon>Orthonectida</taxon>
        <taxon>Rhopaluridae</taxon>
        <taxon>Intoshia</taxon>
    </lineage>
</organism>
<keyword evidence="9 12" id="KW-0472">Membrane</keyword>
<name>A0A177ARF3_9BILA</name>
<evidence type="ECO:0000313" key="16">
    <source>
        <dbReference type="Proteomes" id="UP000078046"/>
    </source>
</evidence>
<comment type="similarity">
    <text evidence="11">Belongs to the inward rectifier-type potassium channel (TC 1.A.2.1) family.</text>
</comment>
<dbReference type="SUPFAM" id="SSF81324">
    <property type="entry name" value="Voltage-gated potassium channels"/>
    <property type="match status" value="1"/>
</dbReference>
<dbReference type="GO" id="GO:0034702">
    <property type="term" value="C:monoatomic ion channel complex"/>
    <property type="evidence" value="ECO:0007669"/>
    <property type="project" value="UniProtKB-KW"/>
</dbReference>
<dbReference type="GO" id="GO:0005886">
    <property type="term" value="C:plasma membrane"/>
    <property type="evidence" value="ECO:0007669"/>
    <property type="project" value="TreeGrafter"/>
</dbReference>
<accession>A0A177ARF3</accession>
<feature type="domain" description="Inward rectifier potassium channel C-terminal" evidence="14">
    <location>
        <begin position="161"/>
        <end position="229"/>
    </location>
</feature>
<dbReference type="GO" id="GO:1990573">
    <property type="term" value="P:potassium ion import across plasma membrane"/>
    <property type="evidence" value="ECO:0007669"/>
    <property type="project" value="TreeGrafter"/>
</dbReference>
<evidence type="ECO:0000256" key="10">
    <source>
        <dbReference type="ARBA" id="ARBA00023303"/>
    </source>
</evidence>
<protein>
    <recommendedName>
        <fullName evidence="17">Inward rectifier potassium channel C-terminal domain-containing protein</fullName>
    </recommendedName>
</protein>
<dbReference type="InterPro" id="IPR016449">
    <property type="entry name" value="K_chnl_inward-rec_Kir"/>
</dbReference>
<keyword evidence="3 11" id="KW-0633">Potassium transport</keyword>
<dbReference type="Proteomes" id="UP000078046">
    <property type="component" value="Unassembled WGS sequence"/>
</dbReference>
<dbReference type="PANTHER" id="PTHR11767">
    <property type="entry name" value="INWARD RECTIFIER POTASSIUM CHANNEL"/>
    <property type="match status" value="1"/>
</dbReference>
<dbReference type="Pfam" id="PF17655">
    <property type="entry name" value="IRK_C"/>
    <property type="match status" value="1"/>
</dbReference>
<keyword evidence="16" id="KW-1185">Reference proteome</keyword>
<dbReference type="SUPFAM" id="SSF81296">
    <property type="entry name" value="E set domains"/>
    <property type="match status" value="1"/>
</dbReference>
<keyword evidence="2 11" id="KW-0813">Transport</keyword>
<evidence type="ECO:0000256" key="2">
    <source>
        <dbReference type="ARBA" id="ARBA00022448"/>
    </source>
</evidence>
<evidence type="ECO:0000256" key="3">
    <source>
        <dbReference type="ARBA" id="ARBA00022538"/>
    </source>
</evidence>
<sequence length="382" mass="43949">MAKINFIITKARNWCICKVLNCSFGFTLLIVMGIFPLTWILFSSIWYIYMKIHLNQNGTNQCLININNYMSCLLFSIETQQTIGTGARTCENTCSSCTVLIIIQSYLHILISGICVGLVLIRIMYASNRSIQFSKNCTVSSELSSETVLNQTKNYYECARLQFRVADLEKNNLISAKFSLFYMTKGKSQQMIRISVYTNGSDDEGSINLLWPQVCYHPITPMSPLHDLIKCTNLNCSQSYDDPTVGNNSFVSQIDVKIDDIRRKKKNLYDSKTRCRSVYFAGSVYNLIQSMPRRSECSKIIVIDKDFEKDSIKKTQKNNAFKLIVVVDAIIQSTGRAFRFVNKYDGKDVKLNTKFENIWFYNENTHSFVVKHDNFNKLILDY</sequence>
<dbReference type="EMBL" id="LWCA01001741">
    <property type="protein sequence ID" value="OAF64578.1"/>
    <property type="molecule type" value="Genomic_DNA"/>
</dbReference>
<dbReference type="GO" id="GO:0034765">
    <property type="term" value="P:regulation of monoatomic ion transmembrane transport"/>
    <property type="evidence" value="ECO:0007669"/>
    <property type="project" value="TreeGrafter"/>
</dbReference>
<keyword evidence="5 11" id="KW-0851">Voltage-gated channel</keyword>
<evidence type="ECO:0000259" key="14">
    <source>
        <dbReference type="Pfam" id="PF17655"/>
    </source>
</evidence>
<keyword evidence="10 11" id="KW-0407">Ion channel</keyword>
<dbReference type="OrthoDB" id="273257at2759"/>
<keyword evidence="4 11" id="KW-0812">Transmembrane</keyword>
<evidence type="ECO:0000256" key="7">
    <source>
        <dbReference type="ARBA" id="ARBA00022989"/>
    </source>
</evidence>
<dbReference type="Pfam" id="PF01007">
    <property type="entry name" value="IRK"/>
    <property type="match status" value="1"/>
</dbReference>
<feature type="domain" description="Potassium channel inwardly rectifying transmembrane" evidence="13">
    <location>
        <begin position="18"/>
        <end position="124"/>
    </location>
</feature>
<dbReference type="InterPro" id="IPR014756">
    <property type="entry name" value="Ig_E-set"/>
</dbReference>
<keyword evidence="8 11" id="KW-0406">Ion transport</keyword>
<evidence type="ECO:0000256" key="1">
    <source>
        <dbReference type="ARBA" id="ARBA00004141"/>
    </source>
</evidence>
<dbReference type="GO" id="GO:0005242">
    <property type="term" value="F:inward rectifier potassium channel activity"/>
    <property type="evidence" value="ECO:0007669"/>
    <property type="project" value="InterPro"/>
</dbReference>
<dbReference type="Gene3D" id="1.10.287.70">
    <property type="match status" value="1"/>
</dbReference>
<dbReference type="InterPro" id="IPR013518">
    <property type="entry name" value="K_chnl_inward-rec_Kir_cyto"/>
</dbReference>
<dbReference type="PRINTS" id="PR01320">
    <property type="entry name" value="KIRCHANNEL"/>
</dbReference>
<dbReference type="PANTHER" id="PTHR11767:SF102">
    <property type="entry name" value="INWARDLY RECTIFYING POTASSIUM CHANNEL 1, ISOFORM F"/>
    <property type="match status" value="1"/>
</dbReference>
<evidence type="ECO:0000256" key="6">
    <source>
        <dbReference type="ARBA" id="ARBA00022958"/>
    </source>
</evidence>
<dbReference type="Gene3D" id="2.60.40.1400">
    <property type="entry name" value="G protein-activated inward rectifier potassium channel 1"/>
    <property type="match status" value="1"/>
</dbReference>
<evidence type="ECO:0000256" key="12">
    <source>
        <dbReference type="SAM" id="Phobius"/>
    </source>
</evidence>
<feature type="transmembrane region" description="Helical" evidence="12">
    <location>
        <begin position="106"/>
        <end position="125"/>
    </location>
</feature>
<evidence type="ECO:0000259" key="13">
    <source>
        <dbReference type="Pfam" id="PF01007"/>
    </source>
</evidence>
<evidence type="ECO:0008006" key="17">
    <source>
        <dbReference type="Google" id="ProtNLM"/>
    </source>
</evidence>
<evidence type="ECO:0000256" key="8">
    <source>
        <dbReference type="ARBA" id="ARBA00023065"/>
    </source>
</evidence>
<comment type="caution">
    <text evidence="15">The sequence shown here is derived from an EMBL/GenBank/DDBJ whole genome shotgun (WGS) entry which is preliminary data.</text>
</comment>
<dbReference type="InterPro" id="IPR040445">
    <property type="entry name" value="Kir_TM"/>
</dbReference>
<reference evidence="15 16" key="1">
    <citation type="submission" date="2016-04" db="EMBL/GenBank/DDBJ databases">
        <title>The genome of Intoshia linei affirms orthonectids as highly simplified spiralians.</title>
        <authorList>
            <person name="Mikhailov K.V."/>
            <person name="Slusarev G.S."/>
            <person name="Nikitin M.A."/>
            <person name="Logacheva M.D."/>
            <person name="Penin A."/>
            <person name="Aleoshin V."/>
            <person name="Panchin Y.V."/>
        </authorList>
    </citation>
    <scope>NUCLEOTIDE SEQUENCE [LARGE SCALE GENOMIC DNA]</scope>
    <source>
        <strain evidence="15">Intl2013</strain>
        <tissue evidence="15">Whole animal</tissue>
    </source>
</reference>
<evidence type="ECO:0000313" key="15">
    <source>
        <dbReference type="EMBL" id="OAF64578.1"/>
    </source>
</evidence>
<proteinExistence type="inferred from homology"/>
<evidence type="ECO:0000256" key="5">
    <source>
        <dbReference type="ARBA" id="ARBA00022882"/>
    </source>
</evidence>
<dbReference type="InterPro" id="IPR041647">
    <property type="entry name" value="IRK_C"/>
</dbReference>